<evidence type="ECO:0000256" key="5">
    <source>
        <dbReference type="ARBA" id="ARBA00023136"/>
    </source>
</evidence>
<evidence type="ECO:0000313" key="10">
    <source>
        <dbReference type="Proteomes" id="UP001220962"/>
    </source>
</evidence>
<dbReference type="RefSeq" id="WP_047910558.1">
    <property type="nucleotide sequence ID" value="NZ_CP118101.1"/>
</dbReference>
<dbReference type="GO" id="GO:0022857">
    <property type="term" value="F:transmembrane transporter activity"/>
    <property type="evidence" value="ECO:0007669"/>
    <property type="project" value="InterPro"/>
</dbReference>
<feature type="transmembrane region" description="Helical" evidence="6">
    <location>
        <begin position="46"/>
        <end position="64"/>
    </location>
</feature>
<keyword evidence="2" id="KW-0813">Transport</keyword>
<feature type="transmembrane region" description="Helical" evidence="6">
    <location>
        <begin position="76"/>
        <end position="94"/>
    </location>
</feature>
<dbReference type="AlphaFoldDB" id="A0AAX3MTR1"/>
<dbReference type="SUPFAM" id="SSF103473">
    <property type="entry name" value="MFS general substrate transporter"/>
    <property type="match status" value="1"/>
</dbReference>
<feature type="transmembrane region" description="Helical" evidence="6">
    <location>
        <begin position="275"/>
        <end position="295"/>
    </location>
</feature>
<feature type="transmembrane region" description="Helical" evidence="6">
    <location>
        <begin position="212"/>
        <end position="233"/>
    </location>
</feature>
<gene>
    <name evidence="8" type="ORF">PUW23_15915</name>
    <name evidence="9" type="ORF">PUW25_15740</name>
</gene>
<evidence type="ECO:0000256" key="1">
    <source>
        <dbReference type="ARBA" id="ARBA00004651"/>
    </source>
</evidence>
<keyword evidence="4 6" id="KW-1133">Transmembrane helix</keyword>
<keyword evidence="5 6" id="KW-0472">Membrane</keyword>
<sequence>MSQLKPLSISFIRLYLLALLFFAANSLLTIILPLQSEAEGIGQAEIGLMMGAYMLTCMFLRPYAGQLMGKYGPLTVMRGLLLVHVLCLILYTLSGVEGYIWLRALQGAGTAFFSMTMQTGIVERLADKDRAQGMSMYTLFTMVPSLFVPIVAMEVWESGMGWVYTLVVISIGALTLLVGFNVPLPQETEHKKSYTLTEMFKSFAMIGKSRPLLISSIVMLLGSCIFGATATFLPLYMVSSGSGSAGLYLMIQGIVVVGCRFVLRKKIPSDGSWNTLLISSMLLCAAAGSFLLVLMDSIGGFVYISAVFNGIAVALLYPTLTTYLSFVLPAESRYVLMGLFMSSYDLGYSLGGLLMGIVIQVMSYQAMFVVCTILALAAVLAVWGSKKQMENTPKHSSLSV</sequence>
<dbReference type="InterPro" id="IPR036259">
    <property type="entry name" value="MFS_trans_sf"/>
</dbReference>
<feature type="domain" description="Major facilitator superfamily (MFS) profile" evidence="7">
    <location>
        <begin position="10"/>
        <end position="390"/>
    </location>
</feature>
<evidence type="ECO:0000256" key="4">
    <source>
        <dbReference type="ARBA" id="ARBA00022989"/>
    </source>
</evidence>
<dbReference type="PROSITE" id="PS50850">
    <property type="entry name" value="MFS"/>
    <property type="match status" value="1"/>
</dbReference>
<dbReference type="Proteomes" id="UP001220962">
    <property type="component" value="Chromosome"/>
</dbReference>
<organism evidence="8 10">
    <name type="scientific">Paenibacillus urinalis</name>
    <dbReference type="NCBI Taxonomy" id="521520"/>
    <lineage>
        <taxon>Bacteria</taxon>
        <taxon>Bacillati</taxon>
        <taxon>Bacillota</taxon>
        <taxon>Bacilli</taxon>
        <taxon>Bacillales</taxon>
        <taxon>Paenibacillaceae</taxon>
        <taxon>Paenibacillus</taxon>
    </lineage>
</organism>
<evidence type="ECO:0000256" key="2">
    <source>
        <dbReference type="ARBA" id="ARBA00022448"/>
    </source>
</evidence>
<dbReference type="PANTHER" id="PTHR23531">
    <property type="entry name" value="QUINOLENE RESISTANCE PROTEIN NORA"/>
    <property type="match status" value="1"/>
</dbReference>
<feature type="transmembrane region" description="Helical" evidence="6">
    <location>
        <begin position="364"/>
        <end position="384"/>
    </location>
</feature>
<reference evidence="8 11" key="1">
    <citation type="submission" date="2023-02" db="EMBL/GenBank/DDBJ databases">
        <title>Pathogen: clinical or host-associated sample.</title>
        <authorList>
            <person name="Hergert J."/>
            <person name="Casey R."/>
            <person name="Wagner J."/>
            <person name="Young E.L."/>
            <person name="Oakeson K.F."/>
        </authorList>
    </citation>
    <scope>NUCLEOTIDE SEQUENCE</scope>
    <source>
        <strain evidence="9 11">2022CK-00829</strain>
        <strain evidence="8">2022CK-00830</strain>
    </source>
</reference>
<protein>
    <submittedName>
        <fullName evidence="8">MFS transporter</fullName>
    </submittedName>
</protein>
<accession>A0AAX3MTR1</accession>
<dbReference type="NCBIfam" id="NF047574">
    <property type="entry name" value="opine_export_Sa"/>
    <property type="match status" value="1"/>
</dbReference>
<evidence type="ECO:0000256" key="6">
    <source>
        <dbReference type="SAM" id="Phobius"/>
    </source>
</evidence>
<feature type="transmembrane region" description="Helical" evidence="6">
    <location>
        <begin position="134"/>
        <end position="156"/>
    </location>
</feature>
<keyword evidence="3 6" id="KW-0812">Transmembrane</keyword>
<dbReference type="EMBL" id="CP118108">
    <property type="protein sequence ID" value="WDI00732.1"/>
    <property type="molecule type" value="Genomic_DNA"/>
</dbReference>
<dbReference type="EMBL" id="CP118101">
    <property type="protein sequence ID" value="WDH81018.1"/>
    <property type="molecule type" value="Genomic_DNA"/>
</dbReference>
<dbReference type="GO" id="GO:0005886">
    <property type="term" value="C:plasma membrane"/>
    <property type="evidence" value="ECO:0007669"/>
    <property type="project" value="UniProtKB-SubCell"/>
</dbReference>
<dbReference type="InterPro" id="IPR052714">
    <property type="entry name" value="MFS_Exporter"/>
</dbReference>
<evidence type="ECO:0000313" key="8">
    <source>
        <dbReference type="EMBL" id="WDH81018.1"/>
    </source>
</evidence>
<evidence type="ECO:0000313" key="9">
    <source>
        <dbReference type="EMBL" id="WDI00732.1"/>
    </source>
</evidence>
<name>A0AAX3MTR1_9BACL</name>
<dbReference type="Proteomes" id="UP001221519">
    <property type="component" value="Chromosome"/>
</dbReference>
<feature type="transmembrane region" description="Helical" evidence="6">
    <location>
        <begin position="301"/>
        <end position="327"/>
    </location>
</feature>
<keyword evidence="11" id="KW-1185">Reference proteome</keyword>
<feature type="transmembrane region" description="Helical" evidence="6">
    <location>
        <begin position="162"/>
        <end position="184"/>
    </location>
</feature>
<feature type="transmembrane region" description="Helical" evidence="6">
    <location>
        <begin position="12"/>
        <end position="34"/>
    </location>
</feature>
<comment type="subcellular location">
    <subcellularLocation>
        <location evidence="1">Cell membrane</location>
        <topology evidence="1">Multi-pass membrane protein</topology>
    </subcellularLocation>
</comment>
<dbReference type="PANTHER" id="PTHR23531:SF2">
    <property type="entry name" value="PERMEASE"/>
    <property type="match status" value="1"/>
</dbReference>
<evidence type="ECO:0000259" key="7">
    <source>
        <dbReference type="PROSITE" id="PS50850"/>
    </source>
</evidence>
<feature type="transmembrane region" description="Helical" evidence="6">
    <location>
        <begin position="334"/>
        <end position="358"/>
    </location>
</feature>
<dbReference type="InterPro" id="IPR011701">
    <property type="entry name" value="MFS"/>
</dbReference>
<dbReference type="Gene3D" id="1.20.1250.20">
    <property type="entry name" value="MFS general substrate transporter like domains"/>
    <property type="match status" value="1"/>
</dbReference>
<evidence type="ECO:0000256" key="3">
    <source>
        <dbReference type="ARBA" id="ARBA00022692"/>
    </source>
</evidence>
<dbReference type="Pfam" id="PF07690">
    <property type="entry name" value="MFS_1"/>
    <property type="match status" value="1"/>
</dbReference>
<feature type="transmembrane region" description="Helical" evidence="6">
    <location>
        <begin position="245"/>
        <end position="263"/>
    </location>
</feature>
<evidence type="ECO:0000313" key="11">
    <source>
        <dbReference type="Proteomes" id="UP001221519"/>
    </source>
</evidence>
<dbReference type="InterPro" id="IPR020846">
    <property type="entry name" value="MFS_dom"/>
</dbReference>
<proteinExistence type="predicted"/>